<name>A0A6J5TTZ5_PRUAR</name>
<gene>
    <name evidence="3" type="ORF">CURHAP_LOCUS10102</name>
</gene>
<keyword evidence="1" id="KW-0677">Repeat</keyword>
<dbReference type="InterPro" id="IPR055414">
    <property type="entry name" value="LRR_R13L4/SHOC2-like"/>
</dbReference>
<evidence type="ECO:0000259" key="2">
    <source>
        <dbReference type="Pfam" id="PF23598"/>
    </source>
</evidence>
<accession>A0A6J5TTZ5</accession>
<evidence type="ECO:0000313" key="4">
    <source>
        <dbReference type="Proteomes" id="UP000507222"/>
    </source>
</evidence>
<feature type="domain" description="Disease resistance R13L4/SHOC-2-like LRR" evidence="2">
    <location>
        <begin position="27"/>
        <end position="102"/>
    </location>
</feature>
<dbReference type="Gene3D" id="3.80.10.10">
    <property type="entry name" value="Ribonuclease Inhibitor"/>
    <property type="match status" value="1"/>
</dbReference>
<dbReference type="PANTHER" id="PTHR47186">
    <property type="entry name" value="LEUCINE-RICH REPEAT-CONTAINING PROTEIN 57"/>
    <property type="match status" value="1"/>
</dbReference>
<dbReference type="Proteomes" id="UP000507222">
    <property type="component" value="Unassembled WGS sequence"/>
</dbReference>
<evidence type="ECO:0000256" key="1">
    <source>
        <dbReference type="ARBA" id="ARBA00022737"/>
    </source>
</evidence>
<dbReference type="Pfam" id="PF23598">
    <property type="entry name" value="LRR_14"/>
    <property type="match status" value="1"/>
</dbReference>
<organism evidence="3 4">
    <name type="scientific">Prunus armeniaca</name>
    <name type="common">Apricot</name>
    <name type="synonym">Armeniaca vulgaris</name>
    <dbReference type="NCBI Taxonomy" id="36596"/>
    <lineage>
        <taxon>Eukaryota</taxon>
        <taxon>Viridiplantae</taxon>
        <taxon>Streptophyta</taxon>
        <taxon>Embryophyta</taxon>
        <taxon>Tracheophyta</taxon>
        <taxon>Spermatophyta</taxon>
        <taxon>Magnoliopsida</taxon>
        <taxon>eudicotyledons</taxon>
        <taxon>Gunneridae</taxon>
        <taxon>Pentapetalae</taxon>
        <taxon>rosids</taxon>
        <taxon>fabids</taxon>
        <taxon>Rosales</taxon>
        <taxon>Rosaceae</taxon>
        <taxon>Amygdaloideae</taxon>
        <taxon>Amygdaleae</taxon>
        <taxon>Prunus</taxon>
    </lineage>
</organism>
<sequence>MHDFVQFLTKNECLIIDHGEETTGESRTLKLSGNSIKELPEEIGELIHLRHIDLSYSRILETLPDTICGLYNLSTLRFVKCSELKKLPENMGNLINLKHLYVESYNNLKSLPKGIGRLTSLQTLDVCRCWWRQ</sequence>
<proteinExistence type="predicted"/>
<dbReference type="InterPro" id="IPR032675">
    <property type="entry name" value="LRR_dom_sf"/>
</dbReference>
<dbReference type="EMBL" id="CAEKDK010000001">
    <property type="protein sequence ID" value="CAB4267431.1"/>
    <property type="molecule type" value="Genomic_DNA"/>
</dbReference>
<reference evidence="3 4" key="1">
    <citation type="submission" date="2020-05" db="EMBL/GenBank/DDBJ databases">
        <authorList>
            <person name="Campoy J."/>
            <person name="Schneeberger K."/>
            <person name="Spophaly S."/>
        </authorList>
    </citation>
    <scope>NUCLEOTIDE SEQUENCE [LARGE SCALE GENOMIC DNA]</scope>
    <source>
        <strain evidence="3">PruArmRojPasFocal</strain>
    </source>
</reference>
<protein>
    <recommendedName>
        <fullName evidence="2">Disease resistance R13L4/SHOC-2-like LRR domain-containing protein</fullName>
    </recommendedName>
</protein>
<dbReference type="PANTHER" id="PTHR47186:SF3">
    <property type="entry name" value="OS09G0267800 PROTEIN"/>
    <property type="match status" value="1"/>
</dbReference>
<dbReference type="SUPFAM" id="SSF52058">
    <property type="entry name" value="L domain-like"/>
    <property type="match status" value="1"/>
</dbReference>
<dbReference type="AlphaFoldDB" id="A0A6J5TTZ5"/>
<evidence type="ECO:0000313" key="3">
    <source>
        <dbReference type="EMBL" id="CAB4267431.1"/>
    </source>
</evidence>